<keyword evidence="4" id="KW-0472">Membrane</keyword>
<evidence type="ECO:0000313" key="6">
    <source>
        <dbReference type="EMBL" id="MBT0607350.1"/>
    </source>
</evidence>
<gene>
    <name evidence="6" type="ORF">KIV10_04070</name>
</gene>
<feature type="domain" description="DUF1232" evidence="5">
    <location>
        <begin position="93"/>
        <end position="127"/>
    </location>
</feature>
<comment type="caution">
    <text evidence="6">The sequence shown here is derived from an EMBL/GenBank/DDBJ whole genome shotgun (WGS) entry which is preliminary data.</text>
</comment>
<protein>
    <submittedName>
        <fullName evidence="6">DUF1232 domain-containing protein</fullName>
    </submittedName>
</protein>
<dbReference type="Pfam" id="PF06803">
    <property type="entry name" value="DUF1232"/>
    <property type="match status" value="1"/>
</dbReference>
<comment type="subcellular location">
    <subcellularLocation>
        <location evidence="1">Endomembrane system</location>
        <topology evidence="1">Multi-pass membrane protein</topology>
    </subcellularLocation>
</comment>
<evidence type="ECO:0000256" key="4">
    <source>
        <dbReference type="ARBA" id="ARBA00023136"/>
    </source>
</evidence>
<accession>A0ABS5S4L0</accession>
<keyword evidence="2" id="KW-0812">Transmembrane</keyword>
<dbReference type="Proteomes" id="UP001297092">
    <property type="component" value="Unassembled WGS sequence"/>
</dbReference>
<keyword evidence="7" id="KW-1185">Reference proteome</keyword>
<dbReference type="EMBL" id="JAHCTB010000002">
    <property type="protein sequence ID" value="MBT0607350.1"/>
    <property type="molecule type" value="Genomic_DNA"/>
</dbReference>
<evidence type="ECO:0000259" key="5">
    <source>
        <dbReference type="Pfam" id="PF06803"/>
    </source>
</evidence>
<evidence type="ECO:0000256" key="2">
    <source>
        <dbReference type="ARBA" id="ARBA00022692"/>
    </source>
</evidence>
<reference evidence="6 7" key="1">
    <citation type="submission" date="2021-05" db="EMBL/GenBank/DDBJ databases">
        <title>Aequorivita echinoideorum JCM 30378 genome.</title>
        <authorList>
            <person name="Zhang H."/>
            <person name="Li C."/>
        </authorList>
    </citation>
    <scope>NUCLEOTIDE SEQUENCE [LARGE SCALE GENOMIC DNA]</scope>
    <source>
        <strain evidence="6 7">JCM30378</strain>
    </source>
</reference>
<name>A0ABS5S4L0_9FLAO</name>
<proteinExistence type="predicted"/>
<evidence type="ECO:0000256" key="3">
    <source>
        <dbReference type="ARBA" id="ARBA00022989"/>
    </source>
</evidence>
<dbReference type="RefSeq" id="WP_214112230.1">
    <property type="nucleotide sequence ID" value="NZ_JAHCTB010000002.1"/>
</dbReference>
<evidence type="ECO:0000313" key="7">
    <source>
        <dbReference type="Proteomes" id="UP001297092"/>
    </source>
</evidence>
<keyword evidence="3" id="KW-1133">Transmembrane helix</keyword>
<organism evidence="6 7">
    <name type="scientific">Aequorivita echinoideorum</name>
    <dbReference type="NCBI Taxonomy" id="1549647"/>
    <lineage>
        <taxon>Bacteria</taxon>
        <taxon>Pseudomonadati</taxon>
        <taxon>Bacteroidota</taxon>
        <taxon>Flavobacteriia</taxon>
        <taxon>Flavobacteriales</taxon>
        <taxon>Flavobacteriaceae</taxon>
        <taxon>Aequorivita</taxon>
    </lineage>
</organism>
<evidence type="ECO:0000256" key="1">
    <source>
        <dbReference type="ARBA" id="ARBA00004127"/>
    </source>
</evidence>
<dbReference type="InterPro" id="IPR010652">
    <property type="entry name" value="DUF1232"/>
</dbReference>
<sequence length="151" mass="16899">MSFKGILSQLYFNPGNRDTASKNNEISEEYVEGEVAKIRDEDVEIVMDNEEAINKKFSGANSLSKYAELGKILVGMLKDVKNGVYPNVPWFTIATVVLALLYILNPMDIIPDFIPGIGYIDDIAVLTIGVGWIESDLHRYLDWKIKEGKGI</sequence>